<reference evidence="3 4" key="1">
    <citation type="journal article" date="2017" name="Antonie Van Leeuwenhoek">
        <title>Rhizobium rhizosphaerae sp. nov., a novel species isolated from rice rhizosphere.</title>
        <authorList>
            <person name="Zhao J.J."/>
            <person name="Zhang J."/>
            <person name="Zhang R.J."/>
            <person name="Zhang C.W."/>
            <person name="Yin H.Q."/>
            <person name="Zhang X.X."/>
        </authorList>
    </citation>
    <scope>NUCLEOTIDE SEQUENCE [LARGE SCALE GENOMIC DNA]</scope>
    <source>
        <strain evidence="3 4">E3</strain>
    </source>
</reference>
<comment type="caution">
    <text evidence="3">The sequence shown here is derived from an EMBL/GenBank/DDBJ whole genome shotgun (WGS) entry which is preliminary data.</text>
</comment>
<dbReference type="AlphaFoldDB" id="K6Y7S3"/>
<dbReference type="RefSeq" id="WP_008844088.1">
    <property type="nucleotide sequence ID" value="NZ_BAEN01000035.1"/>
</dbReference>
<feature type="transmembrane region" description="Helical" evidence="2">
    <location>
        <begin position="25"/>
        <end position="44"/>
    </location>
</feature>
<evidence type="ECO:0008006" key="5">
    <source>
        <dbReference type="Google" id="ProtNLM"/>
    </source>
</evidence>
<feature type="compositionally biased region" description="Basic and acidic residues" evidence="1">
    <location>
        <begin position="511"/>
        <end position="529"/>
    </location>
</feature>
<keyword evidence="2" id="KW-0812">Transmembrane</keyword>
<dbReference type="STRING" id="1127673.GLIP_1639"/>
<feature type="transmembrane region" description="Helical" evidence="2">
    <location>
        <begin position="141"/>
        <end position="158"/>
    </location>
</feature>
<keyword evidence="2" id="KW-1133">Transmembrane helix</keyword>
<dbReference type="OrthoDB" id="780137at2"/>
<protein>
    <recommendedName>
        <fullName evidence="5">DUF4175 domain-containing protein</fullName>
    </recommendedName>
</protein>
<proteinExistence type="predicted"/>
<evidence type="ECO:0000313" key="4">
    <source>
        <dbReference type="Proteomes" id="UP000006334"/>
    </source>
</evidence>
<gene>
    <name evidence="3" type="ORF">GLIP_1639</name>
</gene>
<keyword evidence="4" id="KW-1185">Reference proteome</keyword>
<feature type="compositionally biased region" description="Basic and acidic residues" evidence="1">
    <location>
        <begin position="545"/>
        <end position="572"/>
    </location>
</feature>
<organism evidence="3 4">
    <name type="scientific">Aliiglaciecola lipolytica E3</name>
    <dbReference type="NCBI Taxonomy" id="1127673"/>
    <lineage>
        <taxon>Bacteria</taxon>
        <taxon>Pseudomonadati</taxon>
        <taxon>Pseudomonadota</taxon>
        <taxon>Gammaproteobacteria</taxon>
        <taxon>Alteromonadales</taxon>
        <taxon>Alteromonadaceae</taxon>
        <taxon>Aliiglaciecola</taxon>
    </lineage>
</organism>
<feature type="transmembrane region" description="Helical" evidence="2">
    <location>
        <begin position="50"/>
        <end position="71"/>
    </location>
</feature>
<feature type="region of interest" description="Disordered" evidence="1">
    <location>
        <begin position="492"/>
        <end position="573"/>
    </location>
</feature>
<dbReference type="EMBL" id="BAEN01000035">
    <property type="protein sequence ID" value="GAC14272.1"/>
    <property type="molecule type" value="Genomic_DNA"/>
</dbReference>
<keyword evidence="2" id="KW-0472">Membrane</keyword>
<sequence>MQKDGTDILLNQLAVQLKTAKTRFIYHYIWQSIPLLITLSGLVFLFTNNVYFTCFTALCVTIVRVTSLFVLKLLKRFNLDNYLLYLNQQFSELEHSAQLLSRHAQLNPLQQLQKDKIQSKLQTLFQYKSPNLTPMYSNNRSILASLLVSLIIVGLVFVDPVSRLSSTFANHDDTSTTKPDAKTAIIWQETTITPPSYTGLASQTQNNLDLATIANSKITWQFKFNHSAGDKYIHISTSQAVNTAEDVAIDAKNKGIKLEKRQDGVFSITHTFLHSSVYYIRDDNGLIGGVHSVMITQDIAPKIRILTPKQTISTFAKSSSPVLEAEVHISDDFGISNVDILASVAKGSGEAVKFRDQVFSFDEVEMDNSSNKTSGVHKKTWNLIELGMEPGDELYFTIRAQDNKLPINQTARSETKIIKWLEDEQDLLMSEGMLIDFIPEYFKSQRQIIIETQQLIADTSFLSEEQFTLTSRSLGHAQSDLKTKYGQYLGDEFDDGSGNHGGDSDAGVPEVHVKDGDHNDDLDKHDDTPQRALGSHENNQANSHVADRASPHTDDHHDPHHADNDSGHDDKSGYQQAIETFGHNHADTDVGVMGTQSPKALMKQAIAHMWEAELYLQLSDPIKALPYEELALKYLNQAKKAERIYVKRLGFEPPPVTESRRYQGDLSDILTYEQQQTVPKNDQEIENIRLLLSRLNNLSQPVTNADNELLESIKQQFNREAASRPALMVFNATIERIQLSKSFELADCQACIPELQSELWRQLPAPVAEPNLPQQKYRGNNPIMQRYADFLNQQTRPQ</sequence>
<dbReference type="eggNOG" id="COG0803">
    <property type="taxonomic scope" value="Bacteria"/>
</dbReference>
<evidence type="ECO:0000256" key="1">
    <source>
        <dbReference type="SAM" id="MobiDB-lite"/>
    </source>
</evidence>
<dbReference type="Proteomes" id="UP000006334">
    <property type="component" value="Unassembled WGS sequence"/>
</dbReference>
<accession>K6Y7S3</accession>
<evidence type="ECO:0000313" key="3">
    <source>
        <dbReference type="EMBL" id="GAC14272.1"/>
    </source>
</evidence>
<name>K6Y7S3_9ALTE</name>
<evidence type="ECO:0000256" key="2">
    <source>
        <dbReference type="SAM" id="Phobius"/>
    </source>
</evidence>